<feature type="domain" description="Endonuclease/exonuclease/phosphatase" evidence="2">
    <location>
        <begin position="105"/>
        <end position="299"/>
    </location>
</feature>
<accession>A0A1T4Y669</accession>
<dbReference type="Pfam" id="PF03372">
    <property type="entry name" value="Exo_endo_phos"/>
    <property type="match status" value="1"/>
</dbReference>
<dbReference type="STRING" id="48467.SAMN02745166_02577"/>
<protein>
    <submittedName>
        <fullName evidence="3">Endonuclease/Exonuclease/phosphatase family protein</fullName>
    </submittedName>
</protein>
<feature type="transmembrane region" description="Helical" evidence="1">
    <location>
        <begin position="33"/>
        <end position="56"/>
    </location>
</feature>
<sequence length="311" mass="35414">MISRVLPSFHFLGWTALVVGLVLQFGIKDRYPVIDLLFYAMPKPCLLALAVALLVWPRSGLKARGWAGVCAVGLGALWVHGSWRAEYPTPSLPRVEAEEVHILFWNLCRPSGLDQEMVDLMKEFQPHFAAFVEPGRMNLEEFRHTYEGLLPGYQMTWMPRGILWFSRVPYRYRAQGKLESIGAFARFEVQGLGPDFPVVVADVYPLPFRSREGQLAEVLNHAQSRSDAILMGDFNTPLESVWLKPFRENYTHALEAAGEGFKETWPLGLPLLSLDHLWLGHDWEVVEARKVWRLPASDHAALLVTLKRVRN</sequence>
<evidence type="ECO:0000256" key="1">
    <source>
        <dbReference type="SAM" id="Phobius"/>
    </source>
</evidence>
<organism evidence="3 4">
    <name type="scientific">Prosthecobacter debontii</name>
    <dbReference type="NCBI Taxonomy" id="48467"/>
    <lineage>
        <taxon>Bacteria</taxon>
        <taxon>Pseudomonadati</taxon>
        <taxon>Verrucomicrobiota</taxon>
        <taxon>Verrucomicrobiia</taxon>
        <taxon>Verrucomicrobiales</taxon>
        <taxon>Verrucomicrobiaceae</taxon>
        <taxon>Prosthecobacter</taxon>
    </lineage>
</organism>
<keyword evidence="3" id="KW-0269">Exonuclease</keyword>
<keyword evidence="4" id="KW-1185">Reference proteome</keyword>
<feature type="transmembrane region" description="Helical" evidence="1">
    <location>
        <begin position="9"/>
        <end position="27"/>
    </location>
</feature>
<evidence type="ECO:0000259" key="2">
    <source>
        <dbReference type="Pfam" id="PF03372"/>
    </source>
</evidence>
<dbReference type="AlphaFoldDB" id="A0A1T4Y669"/>
<dbReference type="RefSeq" id="WP_078813769.1">
    <property type="nucleotide sequence ID" value="NZ_FUYE01000007.1"/>
</dbReference>
<keyword evidence="1" id="KW-0812">Transmembrane</keyword>
<reference evidence="4" key="1">
    <citation type="submission" date="2017-02" db="EMBL/GenBank/DDBJ databases">
        <authorList>
            <person name="Varghese N."/>
            <person name="Submissions S."/>
        </authorList>
    </citation>
    <scope>NUCLEOTIDE SEQUENCE [LARGE SCALE GENOMIC DNA]</scope>
    <source>
        <strain evidence="4">ATCC 700200</strain>
    </source>
</reference>
<keyword evidence="3" id="KW-0255">Endonuclease</keyword>
<dbReference type="Proteomes" id="UP000190774">
    <property type="component" value="Unassembled WGS sequence"/>
</dbReference>
<dbReference type="OrthoDB" id="183920at2"/>
<dbReference type="SUPFAM" id="SSF56219">
    <property type="entry name" value="DNase I-like"/>
    <property type="match status" value="1"/>
</dbReference>
<keyword evidence="3" id="KW-0378">Hydrolase</keyword>
<evidence type="ECO:0000313" key="4">
    <source>
        <dbReference type="Proteomes" id="UP000190774"/>
    </source>
</evidence>
<dbReference type="GO" id="GO:0004527">
    <property type="term" value="F:exonuclease activity"/>
    <property type="evidence" value="ECO:0007669"/>
    <property type="project" value="UniProtKB-KW"/>
</dbReference>
<gene>
    <name evidence="3" type="ORF">SAMN02745166_02577</name>
</gene>
<dbReference type="EMBL" id="FUYE01000007">
    <property type="protein sequence ID" value="SKA97236.1"/>
    <property type="molecule type" value="Genomic_DNA"/>
</dbReference>
<proteinExistence type="predicted"/>
<dbReference type="InterPro" id="IPR005135">
    <property type="entry name" value="Endo/exonuclease/phosphatase"/>
</dbReference>
<name>A0A1T4Y669_9BACT</name>
<feature type="transmembrane region" description="Helical" evidence="1">
    <location>
        <begin position="63"/>
        <end position="83"/>
    </location>
</feature>
<dbReference type="Gene3D" id="3.60.10.10">
    <property type="entry name" value="Endonuclease/exonuclease/phosphatase"/>
    <property type="match status" value="1"/>
</dbReference>
<keyword evidence="1" id="KW-0472">Membrane</keyword>
<keyword evidence="3" id="KW-0540">Nuclease</keyword>
<keyword evidence="1" id="KW-1133">Transmembrane helix</keyword>
<dbReference type="InterPro" id="IPR036691">
    <property type="entry name" value="Endo/exonu/phosph_ase_sf"/>
</dbReference>
<dbReference type="GO" id="GO:0004519">
    <property type="term" value="F:endonuclease activity"/>
    <property type="evidence" value="ECO:0007669"/>
    <property type="project" value="UniProtKB-KW"/>
</dbReference>
<evidence type="ECO:0000313" key="3">
    <source>
        <dbReference type="EMBL" id="SKA97236.1"/>
    </source>
</evidence>